<dbReference type="Proteomes" id="UP000887574">
    <property type="component" value="Unplaced"/>
</dbReference>
<evidence type="ECO:0000256" key="3">
    <source>
        <dbReference type="ARBA" id="ARBA00022989"/>
    </source>
</evidence>
<accession>A0A915DRW4</accession>
<keyword evidence="3 5" id="KW-1133">Transmembrane helix</keyword>
<comment type="subcellular location">
    <subcellularLocation>
        <location evidence="1">Membrane</location>
    </subcellularLocation>
</comment>
<feature type="transmembrane region" description="Helical" evidence="5">
    <location>
        <begin position="35"/>
        <end position="63"/>
    </location>
</feature>
<dbReference type="InterPro" id="IPR017452">
    <property type="entry name" value="GPCR_Rhodpsn_7TM"/>
</dbReference>
<dbReference type="SUPFAM" id="SSF81321">
    <property type="entry name" value="Family A G protein-coupled receptor-like"/>
    <property type="match status" value="1"/>
</dbReference>
<evidence type="ECO:0000256" key="1">
    <source>
        <dbReference type="ARBA" id="ARBA00004370"/>
    </source>
</evidence>
<dbReference type="PROSITE" id="PS50262">
    <property type="entry name" value="G_PROTEIN_RECEP_F1_2"/>
    <property type="match status" value="1"/>
</dbReference>
<sequence length="293" mass="33570">MNRLEDLFTTEVELRFNMAINHSVVTIHEIRNEDFLMLIAISWVLYASAMLAAFLNLALVYITYKNRSLHKTYNILLAASAVTGIAHELGFNTTIFLLSKGQILTELLTCFYAQSYAVFGVTFSYTSLLVIAIDRLISVLLPVWHRKLGGFVYIFVLSLIVSGLFSIYMFAFAYIYARNHPKFMVVCMHSAVFIGYYYDYFLLRTYMDFTKNEEKYYTNTATQRFFVTRIGALLINLTSGSDLIILYFCSTDYKIVINREIAHMNYLVGRVCRGKSNSISTTITVNVYITKAG</sequence>
<dbReference type="WBParaSite" id="jg2227.1">
    <property type="protein sequence ID" value="jg2227.1"/>
    <property type="gene ID" value="jg2227"/>
</dbReference>
<evidence type="ECO:0000256" key="2">
    <source>
        <dbReference type="ARBA" id="ARBA00022692"/>
    </source>
</evidence>
<dbReference type="Pfam" id="PF10320">
    <property type="entry name" value="7TM_GPCR_Srsx"/>
    <property type="match status" value="1"/>
</dbReference>
<dbReference type="Gene3D" id="1.20.1070.10">
    <property type="entry name" value="Rhodopsin 7-helix transmembrane proteins"/>
    <property type="match status" value="1"/>
</dbReference>
<evidence type="ECO:0000259" key="6">
    <source>
        <dbReference type="PROSITE" id="PS50262"/>
    </source>
</evidence>
<dbReference type="PANTHER" id="PTHR23360">
    <property type="entry name" value="G-PROTEIN COUPLED RECEPTORS FAMILY 1 PROFILE DOMAIN-CONTAINING PROTEIN-RELATED"/>
    <property type="match status" value="1"/>
</dbReference>
<feature type="domain" description="G-protein coupled receptors family 1 profile" evidence="6">
    <location>
        <begin position="55"/>
        <end position="177"/>
    </location>
</feature>
<feature type="transmembrane region" description="Helical" evidence="5">
    <location>
        <begin position="183"/>
        <end position="203"/>
    </location>
</feature>
<organism evidence="7 8">
    <name type="scientific">Ditylenchus dipsaci</name>
    <dbReference type="NCBI Taxonomy" id="166011"/>
    <lineage>
        <taxon>Eukaryota</taxon>
        <taxon>Metazoa</taxon>
        <taxon>Ecdysozoa</taxon>
        <taxon>Nematoda</taxon>
        <taxon>Chromadorea</taxon>
        <taxon>Rhabditida</taxon>
        <taxon>Tylenchina</taxon>
        <taxon>Tylenchomorpha</taxon>
        <taxon>Sphaerularioidea</taxon>
        <taxon>Anguinidae</taxon>
        <taxon>Anguininae</taxon>
        <taxon>Ditylenchus</taxon>
    </lineage>
</organism>
<evidence type="ECO:0000313" key="8">
    <source>
        <dbReference type="WBParaSite" id="jg2227.1"/>
    </source>
</evidence>
<feature type="transmembrane region" description="Helical" evidence="5">
    <location>
        <begin position="151"/>
        <end position="177"/>
    </location>
</feature>
<evidence type="ECO:0000256" key="5">
    <source>
        <dbReference type="SAM" id="Phobius"/>
    </source>
</evidence>
<dbReference type="CDD" id="cd00637">
    <property type="entry name" value="7tm_classA_rhodopsin-like"/>
    <property type="match status" value="1"/>
</dbReference>
<evidence type="ECO:0000256" key="4">
    <source>
        <dbReference type="ARBA" id="ARBA00023136"/>
    </source>
</evidence>
<dbReference type="SMART" id="SM01381">
    <property type="entry name" value="7TM_GPCR_Srsx"/>
    <property type="match status" value="1"/>
</dbReference>
<name>A0A915DRW4_9BILA</name>
<keyword evidence="7" id="KW-1185">Reference proteome</keyword>
<dbReference type="AlphaFoldDB" id="A0A915DRW4"/>
<feature type="transmembrane region" description="Helical" evidence="5">
    <location>
        <begin position="75"/>
        <end position="98"/>
    </location>
</feature>
<evidence type="ECO:0000313" key="7">
    <source>
        <dbReference type="Proteomes" id="UP000887574"/>
    </source>
</evidence>
<protein>
    <submittedName>
        <fullName evidence="8">G-protein coupled receptors family 1 profile domain-containing protein</fullName>
    </submittedName>
</protein>
<dbReference type="GO" id="GO:0016020">
    <property type="term" value="C:membrane"/>
    <property type="evidence" value="ECO:0007669"/>
    <property type="project" value="UniProtKB-SubCell"/>
</dbReference>
<keyword evidence="2 5" id="KW-0812">Transmembrane</keyword>
<reference evidence="8" key="1">
    <citation type="submission" date="2022-11" db="UniProtKB">
        <authorList>
            <consortium name="WormBaseParasite"/>
        </authorList>
    </citation>
    <scope>IDENTIFICATION</scope>
</reference>
<dbReference type="InterPro" id="IPR047130">
    <property type="entry name" value="7TM_GPCR_Srsx_nematod"/>
</dbReference>
<feature type="transmembrane region" description="Helical" evidence="5">
    <location>
        <begin position="118"/>
        <end position="144"/>
    </location>
</feature>
<keyword evidence="4 5" id="KW-0472">Membrane</keyword>
<dbReference type="GO" id="GO:0004930">
    <property type="term" value="F:G protein-coupled receptor activity"/>
    <property type="evidence" value="ECO:0007669"/>
    <property type="project" value="InterPro"/>
</dbReference>
<dbReference type="InterPro" id="IPR019424">
    <property type="entry name" value="7TM_GPCR_Srsx"/>
</dbReference>
<proteinExistence type="predicted"/>
<dbReference type="InterPro" id="IPR000276">
    <property type="entry name" value="GPCR_Rhodpsn"/>
</dbReference>